<dbReference type="AlphaFoldDB" id="A0ABD6C989"/>
<name>A0ABD6C989_9EURY</name>
<dbReference type="InterPro" id="IPR041025">
    <property type="entry name" value="HNH_repeat"/>
</dbReference>
<dbReference type="Pfam" id="PF18780">
    <property type="entry name" value="HNH_repeat"/>
    <property type="match status" value="1"/>
</dbReference>
<gene>
    <name evidence="1" type="ORF">ACFR9U_05675</name>
</gene>
<dbReference type="EMBL" id="JBHUDJ010000002">
    <property type="protein sequence ID" value="MFD1586462.1"/>
    <property type="molecule type" value="Genomic_DNA"/>
</dbReference>
<keyword evidence="1" id="KW-0540">Nuclease</keyword>
<protein>
    <submittedName>
        <fullName evidence="1">Homing endonuclease associated repeat-containing protein</fullName>
    </submittedName>
</protein>
<evidence type="ECO:0000313" key="1">
    <source>
        <dbReference type="EMBL" id="MFD1586462.1"/>
    </source>
</evidence>
<sequence>MPLRGAGATSNPKTRPTLIAMITEEDCIEALREAAQILGESPTKAEYENLDITPSASTILRHCDGWNDAKEQAGLETNFSRGKRVQDKPDDVELPDGMEWAELSQDQRWHYRHKDENAERTLQRRTELRQWLHTLKSSSDGCSECNESDPACLDFHHLDGEDKEADVNKMVPRGYSKADIRAEVEKCELICANCHWKSHHTASDYMDSIEHVADPRASLETRATEEVATQLATAEIPLTKEERIRAWTHAYKRARGCHCCNEDAAICLQFHHNGEKRLGVGQMISDSYPIAEVLAEVEKCVVLCANCHRKEHYEVVPGESPSEE</sequence>
<keyword evidence="2" id="KW-1185">Reference proteome</keyword>
<reference evidence="1 2" key="1">
    <citation type="journal article" date="2019" name="Int. J. Syst. Evol. Microbiol.">
        <title>The Global Catalogue of Microorganisms (GCM) 10K type strain sequencing project: providing services to taxonomists for standard genome sequencing and annotation.</title>
        <authorList>
            <consortium name="The Broad Institute Genomics Platform"/>
            <consortium name="The Broad Institute Genome Sequencing Center for Infectious Disease"/>
            <person name="Wu L."/>
            <person name="Ma J."/>
        </authorList>
    </citation>
    <scope>NUCLEOTIDE SEQUENCE [LARGE SCALE GENOMIC DNA]</scope>
    <source>
        <strain evidence="1 2">CGMCC 1.12125</strain>
    </source>
</reference>
<keyword evidence="1" id="KW-0255">Endonuclease</keyword>
<dbReference type="GO" id="GO:0004519">
    <property type="term" value="F:endonuclease activity"/>
    <property type="evidence" value="ECO:0007669"/>
    <property type="project" value="UniProtKB-KW"/>
</dbReference>
<keyword evidence="1" id="KW-0378">Hydrolase</keyword>
<proteinExistence type="predicted"/>
<organism evidence="1 2">
    <name type="scientific">Halorientalis brevis</name>
    <dbReference type="NCBI Taxonomy" id="1126241"/>
    <lineage>
        <taxon>Archaea</taxon>
        <taxon>Methanobacteriati</taxon>
        <taxon>Methanobacteriota</taxon>
        <taxon>Stenosarchaea group</taxon>
        <taxon>Halobacteria</taxon>
        <taxon>Halobacteriales</taxon>
        <taxon>Haloarculaceae</taxon>
        <taxon>Halorientalis</taxon>
    </lineage>
</organism>
<dbReference type="Proteomes" id="UP001597119">
    <property type="component" value="Unassembled WGS sequence"/>
</dbReference>
<comment type="caution">
    <text evidence="1">The sequence shown here is derived from an EMBL/GenBank/DDBJ whole genome shotgun (WGS) entry which is preliminary data.</text>
</comment>
<accession>A0ABD6C989</accession>
<evidence type="ECO:0000313" key="2">
    <source>
        <dbReference type="Proteomes" id="UP001597119"/>
    </source>
</evidence>